<proteinExistence type="predicted"/>
<organism evidence="1 2">
    <name type="scientific">Cardiocondyla obscurior</name>
    <dbReference type="NCBI Taxonomy" id="286306"/>
    <lineage>
        <taxon>Eukaryota</taxon>
        <taxon>Metazoa</taxon>
        <taxon>Ecdysozoa</taxon>
        <taxon>Arthropoda</taxon>
        <taxon>Hexapoda</taxon>
        <taxon>Insecta</taxon>
        <taxon>Pterygota</taxon>
        <taxon>Neoptera</taxon>
        <taxon>Endopterygota</taxon>
        <taxon>Hymenoptera</taxon>
        <taxon>Apocrita</taxon>
        <taxon>Aculeata</taxon>
        <taxon>Formicoidea</taxon>
        <taxon>Formicidae</taxon>
        <taxon>Myrmicinae</taxon>
        <taxon>Cardiocondyla</taxon>
    </lineage>
</organism>
<name>A0AAW2FKV4_9HYME</name>
<keyword evidence="2" id="KW-1185">Reference proteome</keyword>
<reference evidence="1 2" key="1">
    <citation type="submission" date="2023-03" db="EMBL/GenBank/DDBJ databases">
        <title>High recombination rates correlate with genetic variation in Cardiocondyla obscurior ants.</title>
        <authorList>
            <person name="Errbii M."/>
        </authorList>
    </citation>
    <scope>NUCLEOTIDE SEQUENCE [LARGE SCALE GENOMIC DNA]</scope>
    <source>
        <strain evidence="1">Alpha-2009</strain>
        <tissue evidence="1">Whole body</tissue>
    </source>
</reference>
<sequence>MNQHVRNFLPGDEPHSGRFRRLTVTCIVLPSVHNSILFLSPDDGFCKIFFFFFFSLFFFRTEDSIEMSWFGLLKITLEISYRYLFRALLLYNPDFVILARGTNATRPAALSNFFTRMTQNSAGRFRVRSPMRRRVSVPERPKRH</sequence>
<comment type="caution">
    <text evidence="1">The sequence shown here is derived from an EMBL/GenBank/DDBJ whole genome shotgun (WGS) entry which is preliminary data.</text>
</comment>
<dbReference type="EMBL" id="JADYXP020000010">
    <property type="protein sequence ID" value="KAL0115808.1"/>
    <property type="molecule type" value="Genomic_DNA"/>
</dbReference>
<evidence type="ECO:0000313" key="1">
    <source>
        <dbReference type="EMBL" id="KAL0115808.1"/>
    </source>
</evidence>
<dbReference type="AlphaFoldDB" id="A0AAW2FKV4"/>
<accession>A0AAW2FKV4</accession>
<dbReference type="Proteomes" id="UP001430953">
    <property type="component" value="Unassembled WGS sequence"/>
</dbReference>
<evidence type="ECO:0000313" key="2">
    <source>
        <dbReference type="Proteomes" id="UP001430953"/>
    </source>
</evidence>
<gene>
    <name evidence="1" type="ORF">PUN28_010983</name>
</gene>
<protein>
    <submittedName>
        <fullName evidence="1">Uncharacterized protein</fullName>
    </submittedName>
</protein>